<comment type="caution">
    <text evidence="2">The sequence shown here is derived from an EMBL/GenBank/DDBJ whole genome shotgun (WGS) entry which is preliminary data.</text>
</comment>
<reference evidence="2 3" key="1">
    <citation type="submission" date="2021-04" db="EMBL/GenBank/DDBJ databases">
        <title>Ruania sp. nov., isolated from sandy soil of mangrove forest.</title>
        <authorList>
            <person name="Ge X."/>
            <person name="Huang R."/>
            <person name="Liu W."/>
        </authorList>
    </citation>
    <scope>NUCLEOTIDE SEQUENCE [LARGE SCALE GENOMIC DNA]</scope>
    <source>
        <strain evidence="2 3">N2-46</strain>
    </source>
</reference>
<feature type="transmembrane region" description="Helical" evidence="1">
    <location>
        <begin position="87"/>
        <end position="108"/>
    </location>
</feature>
<dbReference type="Proteomes" id="UP000826651">
    <property type="component" value="Unassembled WGS sequence"/>
</dbReference>
<evidence type="ECO:0000256" key="1">
    <source>
        <dbReference type="SAM" id="Phobius"/>
    </source>
</evidence>
<keyword evidence="1" id="KW-0812">Transmembrane</keyword>
<evidence type="ECO:0000313" key="2">
    <source>
        <dbReference type="EMBL" id="MBZ2198957.1"/>
    </source>
</evidence>
<name>A0ABS7SFX2_9MICO</name>
<protein>
    <recommendedName>
        <fullName evidence="4">DUF4190 domain-containing protein</fullName>
    </recommendedName>
</protein>
<proteinExistence type="predicted"/>
<feature type="transmembrane region" description="Helical" evidence="1">
    <location>
        <begin position="20"/>
        <end position="41"/>
    </location>
</feature>
<keyword evidence="1" id="KW-0472">Membrane</keyword>
<keyword evidence="3" id="KW-1185">Reference proteome</keyword>
<gene>
    <name evidence="2" type="ORF">KCQ71_22610</name>
</gene>
<evidence type="ECO:0008006" key="4">
    <source>
        <dbReference type="Google" id="ProtNLM"/>
    </source>
</evidence>
<evidence type="ECO:0000313" key="3">
    <source>
        <dbReference type="Proteomes" id="UP000826651"/>
    </source>
</evidence>
<dbReference type="RefSeq" id="WP_223410692.1">
    <property type="nucleotide sequence ID" value="NZ_JAGSHT010000022.1"/>
</dbReference>
<sequence>MRYEPVVDPSQDGVMTAGRVVAIVLSVLFGLPFLFGVWVVLQSTVLAHPESDQHGYGLIFGTLLAVVAGLLTLAALPFALRGTARKIVGAIGLVAVLFVLAFVGYAAYTVLTGS</sequence>
<keyword evidence="1" id="KW-1133">Transmembrane helix</keyword>
<organism evidence="2 3">
    <name type="scientific">Occultella gossypii</name>
    <dbReference type="NCBI Taxonomy" id="2800820"/>
    <lineage>
        <taxon>Bacteria</taxon>
        <taxon>Bacillati</taxon>
        <taxon>Actinomycetota</taxon>
        <taxon>Actinomycetes</taxon>
        <taxon>Micrococcales</taxon>
        <taxon>Ruaniaceae</taxon>
        <taxon>Occultella</taxon>
    </lineage>
</organism>
<feature type="transmembrane region" description="Helical" evidence="1">
    <location>
        <begin position="56"/>
        <end position="80"/>
    </location>
</feature>
<dbReference type="EMBL" id="JAGSHT010000022">
    <property type="protein sequence ID" value="MBZ2198957.1"/>
    <property type="molecule type" value="Genomic_DNA"/>
</dbReference>
<accession>A0ABS7SFX2</accession>